<evidence type="ECO:0008006" key="3">
    <source>
        <dbReference type="Google" id="ProtNLM"/>
    </source>
</evidence>
<dbReference type="AlphaFoldDB" id="A0A382RKK8"/>
<dbReference type="EMBL" id="UINC01122386">
    <property type="protein sequence ID" value="SVC98166.1"/>
    <property type="molecule type" value="Genomic_DNA"/>
</dbReference>
<dbReference type="Pfam" id="PF19588">
    <property type="entry name" value="SxtJ"/>
    <property type="match status" value="1"/>
</dbReference>
<name>A0A382RKK8_9ZZZZ</name>
<keyword evidence="1" id="KW-0812">Transmembrane</keyword>
<evidence type="ECO:0000313" key="2">
    <source>
        <dbReference type="EMBL" id="SVC98166.1"/>
    </source>
</evidence>
<evidence type="ECO:0000256" key="1">
    <source>
        <dbReference type="SAM" id="Phobius"/>
    </source>
</evidence>
<feature type="transmembrane region" description="Helical" evidence="1">
    <location>
        <begin position="21"/>
        <end position="40"/>
    </location>
</feature>
<accession>A0A382RKK8</accession>
<protein>
    <recommendedName>
        <fullName evidence="3">SxtJ</fullName>
    </recommendedName>
</protein>
<sequence length="114" mass="13560">MLFFVVFFLIGIWPLFKENDYRLWSLIISIIFLILGLLNSKLLKPLNNLWIKFGEILGKIIAPIVMMIVFFIFLTPLSFLVKLFGKDLLKIKFIKKNSYWINRKKNIGTMKKQF</sequence>
<dbReference type="InterPro" id="IPR045781">
    <property type="entry name" value="SxtJ"/>
</dbReference>
<feature type="transmembrane region" description="Helical" evidence="1">
    <location>
        <begin position="60"/>
        <end position="85"/>
    </location>
</feature>
<keyword evidence="1" id="KW-1133">Transmembrane helix</keyword>
<proteinExistence type="predicted"/>
<organism evidence="2">
    <name type="scientific">marine metagenome</name>
    <dbReference type="NCBI Taxonomy" id="408172"/>
    <lineage>
        <taxon>unclassified sequences</taxon>
        <taxon>metagenomes</taxon>
        <taxon>ecological metagenomes</taxon>
    </lineage>
</organism>
<gene>
    <name evidence="2" type="ORF">METZ01_LOCUS351020</name>
</gene>
<keyword evidence="1" id="KW-0472">Membrane</keyword>
<reference evidence="2" key="1">
    <citation type="submission" date="2018-05" db="EMBL/GenBank/DDBJ databases">
        <authorList>
            <person name="Lanie J.A."/>
            <person name="Ng W.-L."/>
            <person name="Kazmierczak K.M."/>
            <person name="Andrzejewski T.M."/>
            <person name="Davidsen T.M."/>
            <person name="Wayne K.J."/>
            <person name="Tettelin H."/>
            <person name="Glass J.I."/>
            <person name="Rusch D."/>
            <person name="Podicherti R."/>
            <person name="Tsui H.-C.T."/>
            <person name="Winkler M.E."/>
        </authorList>
    </citation>
    <scope>NUCLEOTIDE SEQUENCE</scope>
</reference>